<proteinExistence type="predicted"/>
<dbReference type="KEGG" id="mbe:MBM_06628"/>
<name>K1WSL8_MARBU</name>
<feature type="region of interest" description="Disordered" evidence="1">
    <location>
        <begin position="286"/>
        <end position="466"/>
    </location>
</feature>
<feature type="compositionally biased region" description="Basic and acidic residues" evidence="1">
    <location>
        <begin position="286"/>
        <end position="296"/>
    </location>
</feature>
<dbReference type="OrthoDB" id="3564292at2759"/>
<dbReference type="Proteomes" id="UP000006753">
    <property type="component" value="Unassembled WGS sequence"/>
</dbReference>
<feature type="compositionally biased region" description="Low complexity" evidence="1">
    <location>
        <begin position="312"/>
        <end position="329"/>
    </location>
</feature>
<evidence type="ECO:0000256" key="1">
    <source>
        <dbReference type="SAM" id="MobiDB-lite"/>
    </source>
</evidence>
<dbReference type="HOGENOM" id="CLU_481532_0_0_1"/>
<accession>K1WSL8</accession>
<dbReference type="eggNOG" id="ENOG502T3FT">
    <property type="taxonomic scope" value="Eukaryota"/>
</dbReference>
<gene>
    <name evidence="2" type="ORF">MBM_06628</name>
</gene>
<feature type="compositionally biased region" description="Basic and acidic residues" evidence="1">
    <location>
        <begin position="392"/>
        <end position="404"/>
    </location>
</feature>
<protein>
    <submittedName>
        <fullName evidence="2">Uncharacterized protein</fullName>
    </submittedName>
</protein>
<feature type="compositionally biased region" description="Basic and acidic residues" evidence="1">
    <location>
        <begin position="332"/>
        <end position="343"/>
    </location>
</feature>
<dbReference type="EMBL" id="JH921442">
    <property type="protein sequence ID" value="EKD15412.1"/>
    <property type="molecule type" value="Genomic_DNA"/>
</dbReference>
<evidence type="ECO:0000313" key="2">
    <source>
        <dbReference type="EMBL" id="EKD15412.1"/>
    </source>
</evidence>
<sequence length="566" mass="65575">MAGGHNHHEHRDLQRKECDDCRRIYEKNKHTDFAWFCDQHLCPIVRLGVPCNIRKSKHQARCDERMYSHPQPSLDIQLTEAKDAIPPPPPPKCNVDGCQLVRLDRSLHCHLHSCTFANCPMYARPGKGVDYCDEHKCPESSCRAIRKRSELGETLRWAAFCRDHECERPGCLMKRLPGKSHCQAHCCNMQHCQEGRLDNLPAPFCLSHYNYFVGQRAAAQREAELQAELQAQKLREAEQREIQQREDAELARKLEQADRKAQTEAEAEAQAQARLLRTQQEALVREQEAEERRREEDNQEVEEQWQAERARAAAVETARAMKAQQQQQQSDEEARAREEERGRRIFTGRGSGRGGAKYKTQRQWEKSPRASSEQDFHDMYRSDPDASVNADLKARMGRRFEKPGRPVASGYHGENSDSCAQPRDRRDERPYLYDDSSRSSTGSYYEVPHVSTSSRLRRGAQHEQEQPVLWSWAADKSGEEYELKKRQRERKNRDDYVYVHNHHHGDDEDDEAYHSATEYLRPGRAAASSSAALVGVRMEREKEYVTADGTTRYYNERGSERKDPGW</sequence>
<dbReference type="AlphaFoldDB" id="K1WSL8"/>
<dbReference type="InParanoid" id="K1WSL8"/>
<dbReference type="STRING" id="1072389.K1WSL8"/>
<feature type="compositionally biased region" description="Basic and acidic residues" evidence="1">
    <location>
        <begin position="362"/>
        <end position="384"/>
    </location>
</feature>
<organism evidence="2 3">
    <name type="scientific">Marssonina brunnea f. sp. multigermtubi (strain MB_m1)</name>
    <name type="common">Marssonina leaf spot fungus</name>
    <dbReference type="NCBI Taxonomy" id="1072389"/>
    <lineage>
        <taxon>Eukaryota</taxon>
        <taxon>Fungi</taxon>
        <taxon>Dikarya</taxon>
        <taxon>Ascomycota</taxon>
        <taxon>Pezizomycotina</taxon>
        <taxon>Leotiomycetes</taxon>
        <taxon>Helotiales</taxon>
        <taxon>Drepanopezizaceae</taxon>
        <taxon>Drepanopeziza</taxon>
    </lineage>
</organism>
<evidence type="ECO:0000313" key="3">
    <source>
        <dbReference type="Proteomes" id="UP000006753"/>
    </source>
</evidence>
<reference evidence="2 3" key="1">
    <citation type="journal article" date="2012" name="BMC Genomics">
        <title>Sequencing the genome of Marssonina brunnea reveals fungus-poplar co-evolution.</title>
        <authorList>
            <person name="Zhu S."/>
            <person name="Cao Y.-Z."/>
            <person name="Jiang C."/>
            <person name="Tan B.-Y."/>
            <person name="Wang Z."/>
            <person name="Feng S."/>
            <person name="Zhang L."/>
            <person name="Su X.-H."/>
            <person name="Brejova B."/>
            <person name="Vinar T."/>
            <person name="Xu M."/>
            <person name="Wang M.-X."/>
            <person name="Zhang S.-G."/>
            <person name="Huang M.-R."/>
            <person name="Wu R."/>
            <person name="Zhou Y."/>
        </authorList>
    </citation>
    <scope>NUCLEOTIDE SEQUENCE [LARGE SCALE GENOMIC DNA]</scope>
    <source>
        <strain evidence="2 3">MB_m1</strain>
    </source>
</reference>
<feature type="compositionally biased region" description="Basic and acidic residues" evidence="1">
    <location>
        <begin position="422"/>
        <end position="437"/>
    </location>
</feature>
<keyword evidence="3" id="KW-1185">Reference proteome</keyword>